<feature type="domain" description="SHSP" evidence="5">
    <location>
        <begin position="178"/>
        <end position="302"/>
    </location>
</feature>
<dbReference type="RefSeq" id="XP_013933893.1">
    <property type="nucleotide sequence ID" value="XM_014078418.1"/>
</dbReference>
<dbReference type="CDD" id="cd06464">
    <property type="entry name" value="ACD_sHsps-like"/>
    <property type="match status" value="1"/>
</dbReference>
<dbReference type="SUPFAM" id="SSF49764">
    <property type="entry name" value="HSP20-like chaperones"/>
    <property type="match status" value="1"/>
</dbReference>
<dbReference type="GeneID" id="25771344"/>
<dbReference type="KEGG" id="opa:HPODL_01889"/>
<feature type="region of interest" description="Disordered" evidence="4">
    <location>
        <begin position="94"/>
        <end position="150"/>
    </location>
</feature>
<name>W1QBU2_OGAPD</name>
<reference evidence="6 7" key="1">
    <citation type="journal article" date="2013" name="BMC Genomics">
        <title>Genome sequence and analysis of methylotrophic yeast Hansenula polymorpha DL1.</title>
        <authorList>
            <person name="Ravin N.V."/>
            <person name="Eldarov M.A."/>
            <person name="Kadnikov V.V."/>
            <person name="Beletsky A.V."/>
            <person name="Schneider J."/>
            <person name="Mardanova E.S."/>
            <person name="Smekalova E.M."/>
            <person name="Zvereva M.I."/>
            <person name="Dontsova O.A."/>
            <person name="Mardanov A.V."/>
            <person name="Skryabin K.G."/>
        </authorList>
    </citation>
    <scope>NUCLEOTIDE SEQUENCE [LARGE SCALE GENOMIC DNA]</scope>
    <source>
        <strain evidence="7">ATCC 26012 / BCRC 20466 / JCM 22074 / NRRL Y-7560 / DL-1</strain>
    </source>
</reference>
<dbReference type="GO" id="GO:0007010">
    <property type="term" value="P:cytoskeleton organization"/>
    <property type="evidence" value="ECO:0007669"/>
    <property type="project" value="EnsemblFungi"/>
</dbReference>
<dbReference type="Gene3D" id="2.60.40.790">
    <property type="match status" value="1"/>
</dbReference>
<evidence type="ECO:0000259" key="5">
    <source>
        <dbReference type="PROSITE" id="PS01031"/>
    </source>
</evidence>
<evidence type="ECO:0000313" key="6">
    <source>
        <dbReference type="EMBL" id="ESW97808.1"/>
    </source>
</evidence>
<proteinExistence type="inferred from homology"/>
<feature type="compositionally biased region" description="Low complexity" evidence="4">
    <location>
        <begin position="130"/>
        <end position="142"/>
    </location>
</feature>
<evidence type="ECO:0000256" key="2">
    <source>
        <dbReference type="PROSITE-ProRule" id="PRU00285"/>
    </source>
</evidence>
<dbReference type="Pfam" id="PF00011">
    <property type="entry name" value="HSP20"/>
    <property type="match status" value="1"/>
</dbReference>
<protein>
    <submittedName>
        <fullName evidence="6">Heat shock protein 42</fullName>
    </submittedName>
</protein>
<dbReference type="PROSITE" id="PS01031">
    <property type="entry name" value="SHSP"/>
    <property type="match status" value="1"/>
</dbReference>
<comment type="similarity">
    <text evidence="2 3">Belongs to the small heat shock protein (HSP20) family.</text>
</comment>
<dbReference type="OrthoDB" id="5511210at2759"/>
<dbReference type="HOGENOM" id="CLU_880280_0_0_1"/>
<sequence>MSMDQIIQQYLRDIINEQGYRPQPTRSAYYIQPQYPFGSGFRRGYPQVPVYYPYEEYEEDQDAAEDESSNDDESVQYRLEDLIGPYFTRKLARPSRRDIPSVVKQNSQTAREKVTKDAAAAPTGKITTPSAAEQQQQVSQASPKEPKLKRRNSTALNMHAKHNEPKIDPLQISAPQLKTNLPFSPAVNVYDFPDNYIIALALPGVSKEFVDIEFHPTSSELVIKGEVKNKYLSDDSTVDNSKILRVSEQRFGSFERVIKLPSVPDVKEEAISAKFHLGMLEIKVPKLKDSEKFRKPRKITLEEIPDEELERESQAS</sequence>
<evidence type="ECO:0000256" key="1">
    <source>
        <dbReference type="ARBA" id="ARBA00023016"/>
    </source>
</evidence>
<comment type="caution">
    <text evidence="6">The sequence shown here is derived from an EMBL/GenBank/DDBJ whole genome shotgun (WGS) entry which is preliminary data.</text>
</comment>
<accession>W1QBU2</accession>
<dbReference type="STRING" id="871575.W1QBU2"/>
<organism evidence="6 7">
    <name type="scientific">Ogataea parapolymorpha (strain ATCC 26012 / BCRC 20466 / JCM 22074 / NRRL Y-7560 / DL-1)</name>
    <name type="common">Yeast</name>
    <name type="synonym">Hansenula polymorpha</name>
    <dbReference type="NCBI Taxonomy" id="871575"/>
    <lineage>
        <taxon>Eukaryota</taxon>
        <taxon>Fungi</taxon>
        <taxon>Dikarya</taxon>
        <taxon>Ascomycota</taxon>
        <taxon>Saccharomycotina</taxon>
        <taxon>Pichiomycetes</taxon>
        <taxon>Pichiales</taxon>
        <taxon>Pichiaceae</taxon>
        <taxon>Ogataea</taxon>
    </lineage>
</organism>
<keyword evidence="7" id="KW-1185">Reference proteome</keyword>
<keyword evidence="1 6" id="KW-0346">Stress response</keyword>
<evidence type="ECO:0000256" key="3">
    <source>
        <dbReference type="RuleBase" id="RU003616"/>
    </source>
</evidence>
<dbReference type="eggNOG" id="KOG0710">
    <property type="taxonomic scope" value="Eukaryota"/>
</dbReference>
<dbReference type="InterPro" id="IPR008978">
    <property type="entry name" value="HSP20-like_chaperone"/>
</dbReference>
<dbReference type="EMBL" id="AEOI02000009">
    <property type="protein sequence ID" value="ESW97808.1"/>
    <property type="molecule type" value="Genomic_DNA"/>
</dbReference>
<dbReference type="InterPro" id="IPR031107">
    <property type="entry name" value="Small_HSP"/>
</dbReference>
<dbReference type="PANTHER" id="PTHR11527">
    <property type="entry name" value="HEAT-SHOCK PROTEIN 20 FAMILY MEMBER"/>
    <property type="match status" value="1"/>
</dbReference>
<gene>
    <name evidence="6" type="ORF">HPODL_01889</name>
</gene>
<dbReference type="GO" id="GO:0140311">
    <property type="term" value="F:protein sequestering activity"/>
    <property type="evidence" value="ECO:0007669"/>
    <property type="project" value="EnsemblFungi"/>
</dbReference>
<dbReference type="AlphaFoldDB" id="W1QBU2"/>
<dbReference type="InterPro" id="IPR002068">
    <property type="entry name" value="A-crystallin/Hsp20_dom"/>
</dbReference>
<dbReference type="Proteomes" id="UP000008673">
    <property type="component" value="Unassembled WGS sequence"/>
</dbReference>
<evidence type="ECO:0000256" key="4">
    <source>
        <dbReference type="SAM" id="MobiDB-lite"/>
    </source>
</evidence>
<evidence type="ECO:0000313" key="7">
    <source>
        <dbReference type="Proteomes" id="UP000008673"/>
    </source>
</evidence>